<feature type="compositionally biased region" description="Low complexity" evidence="1">
    <location>
        <begin position="762"/>
        <end position="779"/>
    </location>
</feature>
<dbReference type="Gene3D" id="1.20.58.340">
    <property type="entry name" value="Magnesium transport protein CorA, transmembrane region"/>
    <property type="match status" value="1"/>
</dbReference>
<keyword evidence="2" id="KW-1133">Transmembrane helix</keyword>
<dbReference type="InterPro" id="IPR002523">
    <property type="entry name" value="MgTranspt_CorA/ZnTranspt_ZntB"/>
</dbReference>
<dbReference type="OrthoDB" id="426293at2759"/>
<dbReference type="GO" id="GO:0046873">
    <property type="term" value="F:metal ion transmembrane transporter activity"/>
    <property type="evidence" value="ECO:0007669"/>
    <property type="project" value="InterPro"/>
</dbReference>
<keyword evidence="2" id="KW-0812">Transmembrane</keyword>
<sequence>MAEQTARRSTEQNILLANILAELKVLAGQLKNKEGEHAGEVETLGGRKSEKEILGKRDEEEPKGYSLRSLAAIPGLRTAVPDPLVPEDNSARDRHILTNEEINHIYGNDWVHRIDSRRSTNLADLSALERLANKSSWIELIGSIWEAPEDGRLPFTFQKRQLIRNYKEELSPGSGISRFDATHDQTQQQLEHIANQLKSIPEVRSSALPEYRTAVCIEDYLPDGTVRIYRSFWSSKKDIDDPYCTPEPASRSGPQPPHDQSTISHHQAPWRRHVVIKGLEYTSPFLILSPRSSYGTHIFEGYRDYLILINAAAAWANLERLMVSITFLELVNVCDADIERFELQSWKTGIMHSDTREHNPSLASWRPQFCVRTKPGYCVGLNDRIPKPSVVRKVRKCAWTILAVIELDELTYWTLLELLPFGFHDFLIPAKYERWRGNVLLYILHGVEHGVAQVIWRWEDLLSYFNQFLTEGEVYLNPQQHDNLLVDDESFSRSKKYFWAITTLTEIETLIEGNMKQISKILLRRAPESAELEYKERLKSCRSDLEKSIGKLLQLQRNFATKRKEATYLRDGLFNASSVMETRAANLLGENVRLLTIVSIMFLPLSFCMSVWSVNNQIFSLHNLWITATVIALSTYMLVFNINIAMSRCYSVSHRISQKIIESMKQDIDQEWKDRASIFGKFAKPQQAEHKPSNWRLVQYVVERRLWPAGAIRTLQDFDWKGSVTFWTRRKEELPSTEPPPPATVIETQTPAPPSTPRAVHSPRSGNTPSSTSSKSFHSAITRSPTDPPIGTPRDSMETRKRRNSDSSRPSIVLNHEFQREPETYQNERGIGAVV</sequence>
<proteinExistence type="predicted"/>
<gene>
    <name evidence="3" type="ORF">PAC_06769</name>
</gene>
<keyword evidence="4" id="KW-1185">Reference proteome</keyword>
<feature type="transmembrane region" description="Helical" evidence="2">
    <location>
        <begin position="624"/>
        <end position="646"/>
    </location>
</feature>
<evidence type="ECO:0000313" key="3">
    <source>
        <dbReference type="EMBL" id="CZR56880.1"/>
    </source>
</evidence>
<accession>A0A1L7WVR7</accession>
<feature type="region of interest" description="Disordered" evidence="1">
    <location>
        <begin position="243"/>
        <end position="266"/>
    </location>
</feature>
<evidence type="ECO:0000256" key="1">
    <source>
        <dbReference type="SAM" id="MobiDB-lite"/>
    </source>
</evidence>
<name>A0A1L7WVR7_9HELO</name>
<dbReference type="STRING" id="576137.A0A1L7WVR7"/>
<dbReference type="GO" id="GO:0016020">
    <property type="term" value="C:membrane"/>
    <property type="evidence" value="ECO:0007669"/>
    <property type="project" value="InterPro"/>
</dbReference>
<dbReference type="AlphaFoldDB" id="A0A1L7WVR7"/>
<evidence type="ECO:0000313" key="4">
    <source>
        <dbReference type="Proteomes" id="UP000184330"/>
    </source>
</evidence>
<feature type="region of interest" description="Disordered" evidence="1">
    <location>
        <begin position="730"/>
        <end position="835"/>
    </location>
</feature>
<feature type="region of interest" description="Disordered" evidence="1">
    <location>
        <begin position="34"/>
        <end position="61"/>
    </location>
</feature>
<dbReference type="Proteomes" id="UP000184330">
    <property type="component" value="Unassembled WGS sequence"/>
</dbReference>
<feature type="transmembrane region" description="Helical" evidence="2">
    <location>
        <begin position="592"/>
        <end position="612"/>
    </location>
</feature>
<evidence type="ECO:0000256" key="2">
    <source>
        <dbReference type="SAM" id="Phobius"/>
    </source>
</evidence>
<protein>
    <submittedName>
        <fullName evidence="3">Uncharacterized protein</fullName>
    </submittedName>
</protein>
<keyword evidence="2" id="KW-0472">Membrane</keyword>
<dbReference type="EMBL" id="FJOG01000009">
    <property type="protein sequence ID" value="CZR56880.1"/>
    <property type="molecule type" value="Genomic_DNA"/>
</dbReference>
<organism evidence="3 4">
    <name type="scientific">Phialocephala subalpina</name>
    <dbReference type="NCBI Taxonomy" id="576137"/>
    <lineage>
        <taxon>Eukaryota</taxon>
        <taxon>Fungi</taxon>
        <taxon>Dikarya</taxon>
        <taxon>Ascomycota</taxon>
        <taxon>Pezizomycotina</taxon>
        <taxon>Leotiomycetes</taxon>
        <taxon>Helotiales</taxon>
        <taxon>Mollisiaceae</taxon>
        <taxon>Phialocephala</taxon>
        <taxon>Phialocephala fortinii species complex</taxon>
    </lineage>
</organism>
<reference evidence="3 4" key="1">
    <citation type="submission" date="2016-03" db="EMBL/GenBank/DDBJ databases">
        <authorList>
            <person name="Ploux O."/>
        </authorList>
    </citation>
    <scope>NUCLEOTIDE SEQUENCE [LARGE SCALE GENOMIC DNA]</scope>
    <source>
        <strain evidence="3 4">UAMH 11012</strain>
    </source>
</reference>
<dbReference type="Pfam" id="PF01544">
    <property type="entry name" value="CorA"/>
    <property type="match status" value="1"/>
</dbReference>